<dbReference type="GO" id="GO:0008270">
    <property type="term" value="F:zinc ion binding"/>
    <property type="evidence" value="ECO:0007669"/>
    <property type="project" value="InterPro"/>
</dbReference>
<evidence type="ECO:0000313" key="8">
    <source>
        <dbReference type="EMBL" id="ARJ06720.1"/>
    </source>
</evidence>
<dbReference type="SUPFAM" id="SSF50129">
    <property type="entry name" value="GroES-like"/>
    <property type="match status" value="1"/>
</dbReference>
<dbReference type="InterPro" id="IPR013154">
    <property type="entry name" value="ADH-like_N"/>
</dbReference>
<name>A0A1X9LXE5_9MICO</name>
<dbReference type="PROSITE" id="PS00059">
    <property type="entry name" value="ADH_ZINC"/>
    <property type="match status" value="1"/>
</dbReference>
<evidence type="ECO:0000313" key="9">
    <source>
        <dbReference type="Proteomes" id="UP000192775"/>
    </source>
</evidence>
<dbReference type="EMBL" id="CP020715">
    <property type="protein sequence ID" value="ARJ06720.1"/>
    <property type="molecule type" value="Genomic_DNA"/>
</dbReference>
<dbReference type="GO" id="GO:0016491">
    <property type="term" value="F:oxidoreductase activity"/>
    <property type="evidence" value="ECO:0007669"/>
    <property type="project" value="UniProtKB-KW"/>
</dbReference>
<evidence type="ECO:0000256" key="4">
    <source>
        <dbReference type="ARBA" id="ARBA00023002"/>
    </source>
</evidence>
<evidence type="ECO:0000259" key="7">
    <source>
        <dbReference type="Pfam" id="PF08240"/>
    </source>
</evidence>
<evidence type="ECO:0000256" key="5">
    <source>
        <dbReference type="RuleBase" id="RU361277"/>
    </source>
</evidence>
<dbReference type="InterPro" id="IPR036291">
    <property type="entry name" value="NAD(P)-bd_dom_sf"/>
</dbReference>
<keyword evidence="2 5" id="KW-0479">Metal-binding</keyword>
<feature type="domain" description="Alcohol dehydrogenase-like N-terminal" evidence="7">
    <location>
        <begin position="39"/>
        <end position="154"/>
    </location>
</feature>
<keyword evidence="9" id="KW-1185">Reference proteome</keyword>
<dbReference type="PANTHER" id="PTHR43401:SF2">
    <property type="entry name" value="L-THREONINE 3-DEHYDROGENASE"/>
    <property type="match status" value="1"/>
</dbReference>
<reference evidence="8 9" key="1">
    <citation type="submission" date="2017-04" db="EMBL/GenBank/DDBJ databases">
        <authorList>
            <person name="Afonso C.L."/>
            <person name="Miller P.J."/>
            <person name="Scott M.A."/>
            <person name="Spackman E."/>
            <person name="Goraichik I."/>
            <person name="Dimitrov K.M."/>
            <person name="Suarez D.L."/>
            <person name="Swayne D.E."/>
        </authorList>
    </citation>
    <scope>NUCLEOTIDE SEQUENCE [LARGE SCALE GENOMIC DNA]</scope>
    <source>
        <strain evidence="9">XA(T)</strain>
    </source>
</reference>
<dbReference type="SUPFAM" id="SSF51735">
    <property type="entry name" value="NAD(P)-binding Rossmann-fold domains"/>
    <property type="match status" value="1"/>
</dbReference>
<evidence type="ECO:0000256" key="3">
    <source>
        <dbReference type="ARBA" id="ARBA00022833"/>
    </source>
</evidence>
<dbReference type="Gene3D" id="3.90.180.10">
    <property type="entry name" value="Medium-chain alcohol dehydrogenases, catalytic domain"/>
    <property type="match status" value="1"/>
</dbReference>
<keyword evidence="4" id="KW-0560">Oxidoreductase</keyword>
<feature type="domain" description="Alcohol dehydrogenase-like C-terminal" evidence="6">
    <location>
        <begin position="194"/>
        <end position="320"/>
    </location>
</feature>
<protein>
    <recommendedName>
        <fullName evidence="10">Enoyl reductase (ER) domain-containing protein</fullName>
    </recommendedName>
</protein>
<dbReference type="InterPro" id="IPR050129">
    <property type="entry name" value="Zn_alcohol_dh"/>
</dbReference>
<dbReference type="Pfam" id="PF08240">
    <property type="entry name" value="ADH_N"/>
    <property type="match status" value="1"/>
</dbReference>
<comment type="cofactor">
    <cofactor evidence="1 5">
        <name>Zn(2+)</name>
        <dbReference type="ChEBI" id="CHEBI:29105"/>
    </cofactor>
</comment>
<dbReference type="Pfam" id="PF00107">
    <property type="entry name" value="ADH_zinc_N"/>
    <property type="match status" value="1"/>
</dbReference>
<sequence length="377" mass="39277">MRRDMVDTTVDAIATTMSAAVYHGPRDVRLEQRAVPAPGPGEVLVRVTAAGICGTDSAEWAHGPLLVPHDESGLVEPLVLGHEFVGTVAALGDGVELPVGSTVVCGAGISCGTCVMCRAGRTNLCRSYHSLGLQDDGALAQYVVAPAEILYDVSDLGLSDDTLAMAQPMAVAVHAVRRSGLHAGQDAVVVGVGGIGAFLTHVAASTGARVLALDLDPDRLDLATRLGATDTVQASDRPLVEILAELGYEPEVFFEVSGSRRGLDSVLAAAQPGAVIVPVGLQKLPLELDLSRFTLGELTLVGTVAHVFRNDIPEAVRLLAARAATDGWDDIASLVLPLRDLVQEGLEPLADGSSPQIKTLVDPWIDRARPADHALTA</sequence>
<evidence type="ECO:0000256" key="1">
    <source>
        <dbReference type="ARBA" id="ARBA00001947"/>
    </source>
</evidence>
<dbReference type="InterPro" id="IPR013149">
    <property type="entry name" value="ADH-like_C"/>
</dbReference>
<evidence type="ECO:0000259" key="6">
    <source>
        <dbReference type="Pfam" id="PF00107"/>
    </source>
</evidence>
<evidence type="ECO:0000256" key="2">
    <source>
        <dbReference type="ARBA" id="ARBA00022723"/>
    </source>
</evidence>
<dbReference type="PANTHER" id="PTHR43401">
    <property type="entry name" value="L-THREONINE 3-DEHYDROGENASE"/>
    <property type="match status" value="1"/>
</dbReference>
<dbReference type="Gene3D" id="3.40.50.720">
    <property type="entry name" value="NAD(P)-binding Rossmann-like Domain"/>
    <property type="match status" value="1"/>
</dbReference>
<gene>
    <name evidence="8" type="ORF">B5808_16935</name>
</gene>
<dbReference type="STRING" id="1619308.B5808_16935"/>
<dbReference type="Proteomes" id="UP000192775">
    <property type="component" value="Chromosome"/>
</dbReference>
<proteinExistence type="inferred from homology"/>
<comment type="similarity">
    <text evidence="5">Belongs to the zinc-containing alcohol dehydrogenase family.</text>
</comment>
<keyword evidence="3 5" id="KW-0862">Zinc</keyword>
<dbReference type="AlphaFoldDB" id="A0A1X9LXE5"/>
<evidence type="ECO:0008006" key="10">
    <source>
        <dbReference type="Google" id="ProtNLM"/>
    </source>
</evidence>
<dbReference type="InterPro" id="IPR002328">
    <property type="entry name" value="ADH_Zn_CS"/>
</dbReference>
<organism evidence="8 9">
    <name type="scientific">Cnuibacter physcomitrellae</name>
    <dbReference type="NCBI Taxonomy" id="1619308"/>
    <lineage>
        <taxon>Bacteria</taxon>
        <taxon>Bacillati</taxon>
        <taxon>Actinomycetota</taxon>
        <taxon>Actinomycetes</taxon>
        <taxon>Micrococcales</taxon>
        <taxon>Microbacteriaceae</taxon>
        <taxon>Cnuibacter</taxon>
    </lineage>
</organism>
<accession>A0A1X9LXE5</accession>
<dbReference type="KEGG" id="cphy:B5808_16935"/>
<dbReference type="InterPro" id="IPR011032">
    <property type="entry name" value="GroES-like_sf"/>
</dbReference>